<dbReference type="AlphaFoldDB" id="A0A3M0IA34"/>
<name>A0A3M0IA34_9ACTN</name>
<dbReference type="InterPro" id="IPR057170">
    <property type="entry name" value="DUF7848"/>
</dbReference>
<accession>A0A3M0IA34</accession>
<dbReference type="RefSeq" id="WP_121888776.1">
    <property type="nucleotide sequence ID" value="NZ_PENI01000004.1"/>
</dbReference>
<evidence type="ECO:0000313" key="2">
    <source>
        <dbReference type="EMBL" id="RMB86411.1"/>
    </source>
</evidence>
<feature type="domain" description="DUF7848" evidence="1">
    <location>
        <begin position="20"/>
        <end position="75"/>
    </location>
</feature>
<keyword evidence="3" id="KW-1185">Reference proteome</keyword>
<protein>
    <recommendedName>
        <fullName evidence="1">DUF7848 domain-containing protein</fullName>
    </recommendedName>
</protein>
<gene>
    <name evidence="2" type="ORF">CTZ28_09230</name>
</gene>
<dbReference type="EMBL" id="PENI01000004">
    <property type="protein sequence ID" value="RMB86411.1"/>
    <property type="molecule type" value="Genomic_DNA"/>
</dbReference>
<reference evidence="2 3" key="1">
    <citation type="submission" date="2017-11" db="EMBL/GenBank/DDBJ databases">
        <title>Draft genome of actinobacteria isolated from guarana (Paullinia cupana (Mart.) Ducke.</title>
        <authorList>
            <person name="Siqueira K.A."/>
            <person name="Liotti R.G."/>
            <person name="Mendes T.A.O."/>
            <person name="Soares M.A."/>
        </authorList>
    </citation>
    <scope>NUCLEOTIDE SEQUENCE [LARGE SCALE GENOMIC DNA]</scope>
    <source>
        <strain evidence="2 3">193</strain>
    </source>
</reference>
<evidence type="ECO:0000259" key="1">
    <source>
        <dbReference type="Pfam" id="PF25232"/>
    </source>
</evidence>
<dbReference type="OrthoDB" id="4324444at2"/>
<comment type="caution">
    <text evidence="2">The sequence shown here is derived from an EMBL/GenBank/DDBJ whole genome shotgun (WGS) entry which is preliminary data.</text>
</comment>
<dbReference type="Proteomes" id="UP000270471">
    <property type="component" value="Unassembled WGS sequence"/>
</dbReference>
<evidence type="ECO:0000313" key="3">
    <source>
        <dbReference type="Proteomes" id="UP000270471"/>
    </source>
</evidence>
<proteinExistence type="predicted"/>
<organism evidence="2 3">
    <name type="scientific">Streptomyces shenzhenensis</name>
    <dbReference type="NCBI Taxonomy" id="943815"/>
    <lineage>
        <taxon>Bacteria</taxon>
        <taxon>Bacillati</taxon>
        <taxon>Actinomycetota</taxon>
        <taxon>Actinomycetes</taxon>
        <taxon>Kitasatosporales</taxon>
        <taxon>Streptomycetaceae</taxon>
        <taxon>Streptomyces</taxon>
    </lineage>
</organism>
<dbReference type="Pfam" id="PF25232">
    <property type="entry name" value="DUF7848"/>
    <property type="match status" value="1"/>
</dbReference>
<sequence length="140" mass="15486">MTAVVRTAAYPALTSRITLDDLPVRRWVECANCIESQDIEHTTEAEAWAEEHHDAHPGHSRFRIVRQTGWRIDPSAEAICGATTLLPLTFIELEKRVVGVDWTGVVVTCDDEPHAGPNHCGPLVIDGQHKGTYHWTASAP</sequence>